<comment type="caution">
    <text evidence="6">The sequence shown here is derived from an EMBL/GenBank/DDBJ whole genome shotgun (WGS) entry which is preliminary data.</text>
</comment>
<dbReference type="Gene3D" id="2.115.10.20">
    <property type="entry name" value="Glycosyl hydrolase domain, family 43"/>
    <property type="match status" value="1"/>
</dbReference>
<reference evidence="6 7" key="1">
    <citation type="submission" date="2021-03" db="EMBL/GenBank/DDBJ databases">
        <title>Antimicrobial resistance genes in bacteria isolated from Japanese honey, and their potential for conferring macrolide and lincosamide resistance in the American foulbrood pathogen Paenibacillus larvae.</title>
        <authorList>
            <person name="Okamoto M."/>
            <person name="Kumagai M."/>
            <person name="Kanamori H."/>
            <person name="Takamatsu D."/>
        </authorList>
    </citation>
    <scope>NUCLEOTIDE SEQUENCE [LARGE SCALE GENOMIC DNA]</scope>
    <source>
        <strain evidence="6 7">J21TS7</strain>
    </source>
</reference>
<feature type="domain" description="Bacterial Ig-like" evidence="5">
    <location>
        <begin position="245"/>
        <end position="279"/>
    </location>
</feature>
<dbReference type="InterPro" id="IPR023296">
    <property type="entry name" value="Glyco_hydro_beta-prop_sf"/>
</dbReference>
<evidence type="ECO:0000256" key="3">
    <source>
        <dbReference type="ARBA" id="ARBA00022801"/>
    </source>
</evidence>
<dbReference type="Pfam" id="PF04616">
    <property type="entry name" value="Glyco_hydro_43"/>
    <property type="match status" value="1"/>
</dbReference>
<dbReference type="EMBL" id="BORU01000001">
    <property type="protein sequence ID" value="GIO52702.1"/>
    <property type="molecule type" value="Genomic_DNA"/>
</dbReference>
<keyword evidence="7" id="KW-1185">Reference proteome</keyword>
<proteinExistence type="inferred from homology"/>
<dbReference type="SUPFAM" id="SSF75005">
    <property type="entry name" value="Arabinanase/levansucrase/invertase"/>
    <property type="match status" value="1"/>
</dbReference>
<gene>
    <name evidence="6" type="ORF">J21TS7_10200</name>
</gene>
<dbReference type="InterPro" id="IPR006710">
    <property type="entry name" value="Glyco_hydro_43"/>
</dbReference>
<evidence type="ECO:0000256" key="2">
    <source>
        <dbReference type="ARBA" id="ARBA00022729"/>
    </source>
</evidence>
<evidence type="ECO:0000313" key="7">
    <source>
        <dbReference type="Proteomes" id="UP000676601"/>
    </source>
</evidence>
<keyword evidence="3" id="KW-0378">Hydrolase</keyword>
<evidence type="ECO:0000256" key="4">
    <source>
        <dbReference type="ARBA" id="ARBA00023295"/>
    </source>
</evidence>
<accession>A0ABQ4L7Y5</accession>
<dbReference type="CDD" id="cd18818">
    <property type="entry name" value="GH43_GbtXyl43B-like"/>
    <property type="match status" value="1"/>
</dbReference>
<dbReference type="Proteomes" id="UP000676601">
    <property type="component" value="Unassembled WGS sequence"/>
</dbReference>
<dbReference type="PANTHER" id="PTHR43817">
    <property type="entry name" value="GLYCOSYL HYDROLASE"/>
    <property type="match status" value="1"/>
</dbReference>
<protein>
    <submittedName>
        <fullName evidence="6">Alpha-arabinofuranosidase</fullName>
    </submittedName>
</protein>
<dbReference type="InterPro" id="IPR011081">
    <property type="entry name" value="Big_4"/>
</dbReference>
<keyword evidence="4" id="KW-0326">Glycosidase</keyword>
<dbReference type="Pfam" id="PF07532">
    <property type="entry name" value="Big_4"/>
    <property type="match status" value="1"/>
</dbReference>
<dbReference type="PANTHER" id="PTHR43817:SF1">
    <property type="entry name" value="HYDROLASE, FAMILY 43, PUTATIVE (AFU_ORTHOLOGUE AFUA_3G01660)-RELATED"/>
    <property type="match status" value="1"/>
</dbReference>
<organism evidence="6 7">
    <name type="scientific">Paenibacillus cineris</name>
    <dbReference type="NCBI Taxonomy" id="237530"/>
    <lineage>
        <taxon>Bacteria</taxon>
        <taxon>Bacillati</taxon>
        <taxon>Bacillota</taxon>
        <taxon>Bacilli</taxon>
        <taxon>Bacillales</taxon>
        <taxon>Paenibacillaceae</taxon>
        <taxon>Paenibacillus</taxon>
    </lineage>
</organism>
<sequence length="613" mass="68098">MINKGEDHAMILKSEYIKVLCYTRTPQEDIIYAPRLAYSMHLAYSENDRDFQALNHNSGVLFAKATNHENGTLRAKSLKNPYLFHMADGKFGVVAVRTEADGQQDEESRGAVLFFTSDDLLQYQEIGLVDLKSDAYAHDVACEYDESNQAYVIRWSDGKGGSYQNKIQDLYDLAGAGTPEKVEAFTLEAVSADIEGVQPRNVIRVPRETAQRLICRLTVPENVAIEIPDGIKAASAEDLKSLKATAVYSDGTTAPKAVDWDTAAVCWDQAGTYRVKGRVRQEHYAFPIASNRADPCIAKWNGKYYFIATNDADGNRTLYIREAETISGLVHAGESLILDTQTYDHIKGLLWAPEFHIIEDGLYIFHAATTGEFFYEECHVMKLREGGDPTCAADWSMPRRVVRKDGTELCEAGKVISLDMTVIQVNGECYAAWSERQFLPVDLGAWVYIAKLDPKEPWRLTSDPVLLTKPDFGWANNHTFVDEGPFALIRGGRIFLTFSSAAVDATYCVGLLTADANADLLDPGSWTKGNYPLLTSRSVPGEYGPGHNSYITDDDGVTWNVYHARPGVEGPRGSGIRRVHFGMDGYPVLDLTEERDLNPALAEVSIEIIVQRD</sequence>
<keyword evidence="2" id="KW-0732">Signal</keyword>
<evidence type="ECO:0000313" key="6">
    <source>
        <dbReference type="EMBL" id="GIO52702.1"/>
    </source>
</evidence>
<evidence type="ECO:0000256" key="1">
    <source>
        <dbReference type="ARBA" id="ARBA00009865"/>
    </source>
</evidence>
<comment type="similarity">
    <text evidence="1">Belongs to the glycosyl hydrolase 43 family.</text>
</comment>
<evidence type="ECO:0000259" key="5">
    <source>
        <dbReference type="Pfam" id="PF07532"/>
    </source>
</evidence>
<name>A0ABQ4L7Y5_9BACL</name>